<evidence type="ECO:0000313" key="10">
    <source>
        <dbReference type="EMBL" id="OQV23897.1"/>
    </source>
</evidence>
<comment type="subcellular location">
    <subcellularLocation>
        <location evidence="1">Membrane</location>
        <topology evidence="1">Multi-pass membrane protein</topology>
    </subcellularLocation>
</comment>
<dbReference type="PANTHER" id="PTHR13002">
    <property type="entry name" value="C3ORF1 PROTEIN-RELATED"/>
    <property type="match status" value="1"/>
</dbReference>
<dbReference type="EMBL" id="MTYJ01000009">
    <property type="protein sequence ID" value="OQV23897.1"/>
    <property type="molecule type" value="Genomic_DNA"/>
</dbReference>
<dbReference type="Proteomes" id="UP000192578">
    <property type="component" value="Unassembled WGS sequence"/>
</dbReference>
<gene>
    <name evidence="10" type="ORF">BV898_02246</name>
</gene>
<reference evidence="11" key="1">
    <citation type="submission" date="2017-01" db="EMBL/GenBank/DDBJ databases">
        <title>Comparative genomics of anhydrobiosis in the tardigrade Hypsibius dujardini.</title>
        <authorList>
            <person name="Yoshida Y."/>
            <person name="Koutsovoulos G."/>
            <person name="Laetsch D."/>
            <person name="Stevens L."/>
            <person name="Kumar S."/>
            <person name="Horikawa D."/>
            <person name="Ishino K."/>
            <person name="Komine S."/>
            <person name="Tomita M."/>
            <person name="Blaxter M."/>
            <person name="Arakawa K."/>
        </authorList>
    </citation>
    <scope>NUCLEOTIDE SEQUENCE [LARGE SCALE GENOMIC DNA]</scope>
    <source>
        <strain evidence="11">Z151</strain>
    </source>
</reference>
<evidence type="ECO:0000256" key="1">
    <source>
        <dbReference type="ARBA" id="ARBA00004141"/>
    </source>
</evidence>
<evidence type="ECO:0000256" key="5">
    <source>
        <dbReference type="ARBA" id="ARBA00023136"/>
    </source>
</evidence>
<keyword evidence="3 9" id="KW-0812">Transmembrane</keyword>
<evidence type="ECO:0000313" key="11">
    <source>
        <dbReference type="Proteomes" id="UP000192578"/>
    </source>
</evidence>
<accession>A0A1W0X8P9</accession>
<keyword evidence="5 9" id="KW-0472">Membrane</keyword>
<evidence type="ECO:0000256" key="9">
    <source>
        <dbReference type="SAM" id="Phobius"/>
    </source>
</evidence>
<evidence type="ECO:0000256" key="7">
    <source>
        <dbReference type="ARBA" id="ARBA00041344"/>
    </source>
</evidence>
<keyword evidence="4 9" id="KW-1133">Transmembrane helix</keyword>
<dbReference type="OrthoDB" id="5826189at2759"/>
<evidence type="ECO:0000256" key="3">
    <source>
        <dbReference type="ARBA" id="ARBA00022692"/>
    </source>
</evidence>
<organism evidence="10 11">
    <name type="scientific">Hypsibius exemplaris</name>
    <name type="common">Freshwater tardigrade</name>
    <dbReference type="NCBI Taxonomy" id="2072580"/>
    <lineage>
        <taxon>Eukaryota</taxon>
        <taxon>Metazoa</taxon>
        <taxon>Ecdysozoa</taxon>
        <taxon>Tardigrada</taxon>
        <taxon>Eutardigrada</taxon>
        <taxon>Parachela</taxon>
        <taxon>Hypsibioidea</taxon>
        <taxon>Hypsibiidae</taxon>
        <taxon>Hypsibius</taxon>
    </lineage>
</organism>
<sequence length="340" mass="37524">MLTPGEGPAGQSQFYEHATNQLESIEQRKAREGTLSRKFGEFKVSLNERVRHFFGLTTENVDLYSADALTKLQEPSTPWERVKNILEADGSDYASAEVETITRTTILGFFGGSVYGAFKATRGIKDRFIHYHQATVFERPLDAKSRLTDTLTFHGTRGAIKYGAKIAILAGAFSTSVAVVTAYRNKSGIVEYAIAGFLMGSFWRLNMGLSGFLSAGCLGAVLGTVGGSAMYGIQRLTGQTYEETQYWRKLRTVNALKSQLEKQKKARAESGDDHMLRMHDAFRRAQLLGNVTEENTTTEPVDPAHSNASPASTTETKPPSMPRGAPPVLEGKRTVFWSFW</sequence>
<feature type="compositionally biased region" description="Polar residues" evidence="8">
    <location>
        <begin position="306"/>
        <end position="317"/>
    </location>
</feature>
<feature type="region of interest" description="Disordered" evidence="8">
    <location>
        <begin position="295"/>
        <end position="328"/>
    </location>
</feature>
<proteinExistence type="inferred from homology"/>
<evidence type="ECO:0000256" key="8">
    <source>
        <dbReference type="SAM" id="MobiDB-lite"/>
    </source>
</evidence>
<evidence type="ECO:0000256" key="6">
    <source>
        <dbReference type="ARBA" id="ARBA00040778"/>
    </source>
</evidence>
<protein>
    <recommendedName>
        <fullName evidence="6">Complex I assembly factor TIMMDC1, mitochondrial</fullName>
    </recommendedName>
    <alternativeName>
        <fullName evidence="7">Translocase of inner mitochondrial membrane domain-containing protein 1</fullName>
    </alternativeName>
</protein>
<evidence type="ECO:0000256" key="2">
    <source>
        <dbReference type="ARBA" id="ARBA00008444"/>
    </source>
</evidence>
<dbReference type="GO" id="GO:0005739">
    <property type="term" value="C:mitochondrion"/>
    <property type="evidence" value="ECO:0007669"/>
    <property type="project" value="TreeGrafter"/>
</dbReference>
<evidence type="ECO:0000256" key="4">
    <source>
        <dbReference type="ARBA" id="ARBA00022989"/>
    </source>
</evidence>
<dbReference type="GO" id="GO:0032981">
    <property type="term" value="P:mitochondrial respiratory chain complex I assembly"/>
    <property type="evidence" value="ECO:0007669"/>
    <property type="project" value="InterPro"/>
</dbReference>
<dbReference type="PANTHER" id="PTHR13002:SF1">
    <property type="entry name" value="COMPLEX I ASSEMBLY FACTOR TIMMDC1, MITOCHONDRIAL"/>
    <property type="match status" value="1"/>
</dbReference>
<comment type="similarity">
    <text evidence="2">Belongs to the Tim17/Tim22/Tim23 family.</text>
</comment>
<dbReference type="Pfam" id="PF02466">
    <property type="entry name" value="Tim17"/>
    <property type="match status" value="1"/>
</dbReference>
<keyword evidence="11" id="KW-1185">Reference proteome</keyword>
<comment type="caution">
    <text evidence="10">The sequence shown here is derived from an EMBL/GenBank/DDBJ whole genome shotgun (WGS) entry which is preliminary data.</text>
</comment>
<dbReference type="AlphaFoldDB" id="A0A1W0X8P9"/>
<dbReference type="GO" id="GO:0016020">
    <property type="term" value="C:membrane"/>
    <property type="evidence" value="ECO:0007669"/>
    <property type="project" value="UniProtKB-SubCell"/>
</dbReference>
<name>A0A1W0X8P9_HYPEX</name>
<dbReference type="InterPro" id="IPR055299">
    <property type="entry name" value="TIMMDC1"/>
</dbReference>
<feature type="transmembrane region" description="Helical" evidence="9">
    <location>
        <begin position="212"/>
        <end position="233"/>
    </location>
</feature>